<dbReference type="GO" id="GO:0016787">
    <property type="term" value="F:hydrolase activity"/>
    <property type="evidence" value="ECO:0007669"/>
    <property type="project" value="UniProtKB-KW"/>
</dbReference>
<comment type="caution">
    <text evidence="4">The sequence shown here is derived from an EMBL/GenBank/DDBJ whole genome shotgun (WGS) entry which is preliminary data.</text>
</comment>
<dbReference type="GO" id="GO:0003678">
    <property type="term" value="F:DNA helicase activity"/>
    <property type="evidence" value="ECO:0007669"/>
    <property type="project" value="TreeGrafter"/>
</dbReference>
<evidence type="ECO:0000313" key="5">
    <source>
        <dbReference type="Proteomes" id="UP000011529"/>
    </source>
</evidence>
<dbReference type="PANTHER" id="PTHR47964:SF1">
    <property type="entry name" value="ATP-DEPENDENT DNA HELICASE HOMOLOG RECG, CHLOROPLASTIC"/>
    <property type="match status" value="1"/>
</dbReference>
<reference evidence="4" key="2">
    <citation type="journal article" date="2013" name="Mar. Genomics">
        <title>Expression of sulfatases in Rhodopirellula baltica and the diversity of sulfatases in the genus Rhodopirellula.</title>
        <authorList>
            <person name="Wegner C.E."/>
            <person name="Richter-Heitmann T."/>
            <person name="Klindworth A."/>
            <person name="Klockow C."/>
            <person name="Richter M."/>
            <person name="Achstetter T."/>
            <person name="Glockner F.O."/>
            <person name="Harder J."/>
        </authorList>
    </citation>
    <scope>NUCLEOTIDE SEQUENCE [LARGE SCALE GENOMIC DNA]</scope>
    <source>
        <strain evidence="4">6C</strain>
    </source>
</reference>
<dbReference type="AlphaFoldDB" id="M2AF13"/>
<keyword evidence="5" id="KW-1185">Reference proteome</keyword>
<dbReference type="InterPro" id="IPR047112">
    <property type="entry name" value="RecG/Mfd"/>
</dbReference>
<gene>
    <name evidence="4" type="ORF">RE6C_03580</name>
</gene>
<sequence length="106" mass="12096">MFVDGDKPPQDDERLKVFEQTLDGFELAEADFRLRGPGDVLGQRQSGDARLRIADLHRDVEILQVAREMAQDWIDQDPEMESEGLEDLKSQVLRRYGNHLDLSDGA</sequence>
<evidence type="ECO:0000256" key="1">
    <source>
        <dbReference type="ARBA" id="ARBA00022801"/>
    </source>
</evidence>
<protein>
    <submittedName>
        <fullName evidence="4">ATP-dependent DNA helicase RecG</fullName>
    </submittedName>
</protein>
<feature type="domain" description="ATP-dependent DNA helicase RecG" evidence="3">
    <location>
        <begin position="21"/>
        <end position="83"/>
    </location>
</feature>
<name>M2AF13_9BACT</name>
<evidence type="ECO:0000259" key="3">
    <source>
        <dbReference type="Pfam" id="PF19833"/>
    </source>
</evidence>
<keyword evidence="2 4" id="KW-0067">ATP-binding</keyword>
<keyword evidence="2 4" id="KW-0347">Helicase</keyword>
<dbReference type="InterPro" id="IPR045562">
    <property type="entry name" value="RecG_dom3_C"/>
</dbReference>
<dbReference type="PANTHER" id="PTHR47964">
    <property type="entry name" value="ATP-DEPENDENT DNA HELICASE HOMOLOG RECG, CHLOROPLASTIC"/>
    <property type="match status" value="1"/>
</dbReference>
<accession>M2AF13</accession>
<dbReference type="InterPro" id="IPR027417">
    <property type="entry name" value="P-loop_NTPase"/>
</dbReference>
<keyword evidence="1" id="KW-0378">Hydrolase</keyword>
<dbReference type="EMBL" id="ANMO01000165">
    <property type="protein sequence ID" value="EMB15710.1"/>
    <property type="molecule type" value="Genomic_DNA"/>
</dbReference>
<proteinExistence type="predicted"/>
<dbReference type="Gene3D" id="3.40.50.300">
    <property type="entry name" value="P-loop containing nucleotide triphosphate hydrolases"/>
    <property type="match status" value="1"/>
</dbReference>
<evidence type="ECO:0000256" key="2">
    <source>
        <dbReference type="ARBA" id="ARBA00022806"/>
    </source>
</evidence>
<dbReference type="GO" id="GO:0006281">
    <property type="term" value="P:DNA repair"/>
    <property type="evidence" value="ECO:0007669"/>
    <property type="project" value="InterPro"/>
</dbReference>
<dbReference type="Pfam" id="PF19833">
    <property type="entry name" value="RecG_dom3_C"/>
    <property type="match status" value="1"/>
</dbReference>
<dbReference type="Proteomes" id="UP000011529">
    <property type="component" value="Unassembled WGS sequence"/>
</dbReference>
<dbReference type="PATRIC" id="fig|1263867.3.peg.3832"/>
<reference evidence="4" key="1">
    <citation type="submission" date="2012-11" db="EMBL/GenBank/DDBJ databases">
        <title>Permanent draft genomes of Rhodopirellula europaea strain SH398 and 6C.</title>
        <authorList>
            <person name="Richter M."/>
            <person name="Richter-Heitmann T."/>
            <person name="Frank C."/>
            <person name="Harder J."/>
            <person name="Glockner F.O."/>
        </authorList>
    </citation>
    <scope>NUCLEOTIDE SEQUENCE</scope>
    <source>
        <strain evidence="4">6C</strain>
    </source>
</reference>
<keyword evidence="2 4" id="KW-0547">Nucleotide-binding</keyword>
<organism evidence="4 5">
    <name type="scientific">Rhodopirellula europaea 6C</name>
    <dbReference type="NCBI Taxonomy" id="1263867"/>
    <lineage>
        <taxon>Bacteria</taxon>
        <taxon>Pseudomonadati</taxon>
        <taxon>Planctomycetota</taxon>
        <taxon>Planctomycetia</taxon>
        <taxon>Pirellulales</taxon>
        <taxon>Pirellulaceae</taxon>
        <taxon>Rhodopirellula</taxon>
    </lineage>
</organism>
<evidence type="ECO:0000313" key="4">
    <source>
        <dbReference type="EMBL" id="EMB15710.1"/>
    </source>
</evidence>